<protein>
    <submittedName>
        <fullName evidence="1">Uncharacterized protein</fullName>
    </submittedName>
</protein>
<dbReference type="Proteomes" id="UP000235739">
    <property type="component" value="Unassembled WGS sequence"/>
</dbReference>
<accession>A0A2N7RXE8</accession>
<comment type="caution">
    <text evidence="1">The sequence shown here is derived from an EMBL/GenBank/DDBJ whole genome shotgun (WGS) entry which is preliminary data.</text>
</comment>
<organism evidence="1 2">
    <name type="scientific">Glutamicibacter arilaitensis</name>
    <dbReference type="NCBI Taxonomy" id="256701"/>
    <lineage>
        <taxon>Bacteria</taxon>
        <taxon>Bacillati</taxon>
        <taxon>Actinomycetota</taxon>
        <taxon>Actinomycetes</taxon>
        <taxon>Micrococcales</taxon>
        <taxon>Micrococcaceae</taxon>
        <taxon>Glutamicibacter</taxon>
    </lineage>
</organism>
<name>A0A2N7RXE8_9MICC</name>
<evidence type="ECO:0000313" key="1">
    <source>
        <dbReference type="EMBL" id="PMQ18560.1"/>
    </source>
</evidence>
<sequence>MLSLSLWGISPANATTINETADPVPVTGQPADAALAKTKSLIKSKKTTVQASSKSLAFEEAAVYKISAANGSYTTVTIPIHGEYSLLSNFTVVFDNHGNVAQYTEMHLSENSEGNFRATNFTDGALTSERDSEIKFVNDAVLEQGVSQSLDVAMPAAKSTKNCLIAVLGVSGATATLLAWVCAGSCAAAAAGIGVPFCVACIAGYATIGGASITAVASCF</sequence>
<gene>
    <name evidence="1" type="ORF">CIK84_18545</name>
</gene>
<dbReference type="AlphaFoldDB" id="A0A2N7RXE8"/>
<reference evidence="1 2" key="1">
    <citation type="journal article" date="2017" name="Elife">
        <title>Extensive horizontal gene transfer in cheese-associated bacteria.</title>
        <authorList>
            <person name="Bonham K.S."/>
            <person name="Wolfe B.E."/>
            <person name="Dutton R.J."/>
        </authorList>
    </citation>
    <scope>NUCLEOTIDE SEQUENCE [LARGE SCALE GENOMIC DNA]</scope>
    <source>
        <strain evidence="1 2">JB182</strain>
    </source>
</reference>
<evidence type="ECO:0000313" key="2">
    <source>
        <dbReference type="Proteomes" id="UP000235739"/>
    </source>
</evidence>
<dbReference type="EMBL" id="PNQX01000005">
    <property type="protein sequence ID" value="PMQ18560.1"/>
    <property type="molecule type" value="Genomic_DNA"/>
</dbReference>
<proteinExistence type="predicted"/>